<protein>
    <submittedName>
        <fullName evidence="1">Uncharacterized protein</fullName>
    </submittedName>
</protein>
<gene>
    <name evidence="1" type="ORF">ANCDUO_06259</name>
</gene>
<dbReference type="Proteomes" id="UP000054047">
    <property type="component" value="Unassembled WGS sequence"/>
</dbReference>
<keyword evidence="2" id="KW-1185">Reference proteome</keyword>
<evidence type="ECO:0000313" key="2">
    <source>
        <dbReference type="Proteomes" id="UP000054047"/>
    </source>
</evidence>
<name>A0A0C2DLG4_9BILA</name>
<evidence type="ECO:0000313" key="1">
    <source>
        <dbReference type="EMBL" id="KIH63437.1"/>
    </source>
</evidence>
<sequence>MANPTFDLSVVSQRYLSPEINSVQSANTIFLELSLSWQPITTSSKKFVAEDFCRRIQNRAKCLLFRLM</sequence>
<dbReference type="EMBL" id="KN728653">
    <property type="protein sequence ID" value="KIH63437.1"/>
    <property type="molecule type" value="Genomic_DNA"/>
</dbReference>
<dbReference type="AlphaFoldDB" id="A0A0C2DLG4"/>
<reference evidence="1 2" key="1">
    <citation type="submission" date="2013-12" db="EMBL/GenBank/DDBJ databases">
        <title>Draft genome of the parsitic nematode Ancylostoma duodenale.</title>
        <authorList>
            <person name="Mitreva M."/>
        </authorList>
    </citation>
    <scope>NUCLEOTIDE SEQUENCE [LARGE SCALE GENOMIC DNA]</scope>
    <source>
        <strain evidence="1 2">Zhejiang</strain>
    </source>
</reference>
<organism evidence="1 2">
    <name type="scientific">Ancylostoma duodenale</name>
    <dbReference type="NCBI Taxonomy" id="51022"/>
    <lineage>
        <taxon>Eukaryota</taxon>
        <taxon>Metazoa</taxon>
        <taxon>Ecdysozoa</taxon>
        <taxon>Nematoda</taxon>
        <taxon>Chromadorea</taxon>
        <taxon>Rhabditida</taxon>
        <taxon>Rhabditina</taxon>
        <taxon>Rhabditomorpha</taxon>
        <taxon>Strongyloidea</taxon>
        <taxon>Ancylostomatidae</taxon>
        <taxon>Ancylostomatinae</taxon>
        <taxon>Ancylostoma</taxon>
    </lineage>
</organism>
<accession>A0A0C2DLG4</accession>
<proteinExistence type="predicted"/>